<dbReference type="AlphaFoldDB" id="A0A1H9HQZ2"/>
<name>A0A1H9HQZ2_9LACT</name>
<protein>
    <submittedName>
        <fullName evidence="2">Maltodextrin utilization protein YvdJ</fullName>
    </submittedName>
</protein>
<dbReference type="STRING" id="137733.SAMN05421767_10333"/>
<gene>
    <name evidence="2" type="ORF">SAMN05421767_10333</name>
</gene>
<evidence type="ECO:0000256" key="1">
    <source>
        <dbReference type="SAM" id="Phobius"/>
    </source>
</evidence>
<organism evidence="2 3">
    <name type="scientific">Granulicatella balaenopterae</name>
    <dbReference type="NCBI Taxonomy" id="137733"/>
    <lineage>
        <taxon>Bacteria</taxon>
        <taxon>Bacillati</taxon>
        <taxon>Bacillota</taxon>
        <taxon>Bacilli</taxon>
        <taxon>Lactobacillales</taxon>
        <taxon>Carnobacteriaceae</taxon>
        <taxon>Granulicatella</taxon>
    </lineage>
</organism>
<feature type="transmembrane region" description="Helical" evidence="1">
    <location>
        <begin position="242"/>
        <end position="261"/>
    </location>
</feature>
<keyword evidence="1" id="KW-1133">Transmembrane helix</keyword>
<keyword evidence="1" id="KW-0472">Membrane</keyword>
<keyword evidence="3" id="KW-1185">Reference proteome</keyword>
<proteinExistence type="predicted"/>
<feature type="transmembrane region" description="Helical" evidence="1">
    <location>
        <begin position="219"/>
        <end position="236"/>
    </location>
</feature>
<keyword evidence="1" id="KW-0812">Transmembrane</keyword>
<accession>A0A1H9HQZ2</accession>
<feature type="transmembrane region" description="Helical" evidence="1">
    <location>
        <begin position="25"/>
        <end position="46"/>
    </location>
</feature>
<feature type="transmembrane region" description="Helical" evidence="1">
    <location>
        <begin position="172"/>
        <end position="199"/>
    </location>
</feature>
<dbReference type="Proteomes" id="UP000198556">
    <property type="component" value="Unassembled WGS sequence"/>
</dbReference>
<reference evidence="2 3" key="1">
    <citation type="submission" date="2016-10" db="EMBL/GenBank/DDBJ databases">
        <authorList>
            <person name="de Groot N.N."/>
        </authorList>
    </citation>
    <scope>NUCLEOTIDE SEQUENCE [LARGE SCALE GENOMIC DNA]</scope>
    <source>
        <strain evidence="2 3">DSM 15827</strain>
    </source>
</reference>
<sequence length="271" mass="31107">MPFPLSYFENIYLPKKIFAFRKELSWWKIIFIFIFLNALVLIPSTIDYATLENYDYELFVKDGLKSIDQDTIYAVKEGKLVHNQYVGEPVTVEKDNHFVAVLPDEKSEEDYLMSKKDGLVVTKERWILHYKTGENIMMSIKGDGILLSQYNTVDKLKELINSQWFASNQFSVVVMLIMVSALIIYVGSILLIFVGGLLVSLTKKAKIFDIASYKESVSLLVNCYGLPTLLALLVSFKVDSPITIMNIQVFGTILMMTLVFYKTHFQDEIEL</sequence>
<dbReference type="EMBL" id="FOGF01000003">
    <property type="protein sequence ID" value="SEQ64731.1"/>
    <property type="molecule type" value="Genomic_DNA"/>
</dbReference>
<dbReference type="RefSeq" id="WP_177159482.1">
    <property type="nucleotide sequence ID" value="NZ_FOGF01000003.1"/>
</dbReference>
<evidence type="ECO:0000313" key="3">
    <source>
        <dbReference type="Proteomes" id="UP000198556"/>
    </source>
</evidence>
<evidence type="ECO:0000313" key="2">
    <source>
        <dbReference type="EMBL" id="SEQ64731.1"/>
    </source>
</evidence>